<dbReference type="Proteomes" id="UP000192582">
    <property type="component" value="Unassembled WGS sequence"/>
</dbReference>
<sequence length="131" mass="13982">MSAGPTPASKRYARLCGSFHRTTHSGISGVFSQGQWWPQASVLAEGRLRHDHEDHGMAQRAPPLRGVGQGTGEDLQAPGQPNRGEAGPPVSPHPPAFQAERLRLNVEQGRGEEANQRGVGSNTVHVARVSP</sequence>
<evidence type="ECO:0000313" key="3">
    <source>
        <dbReference type="Proteomes" id="UP000192582"/>
    </source>
</evidence>
<dbReference type="AlphaFoldDB" id="A0A1W1VQ81"/>
<feature type="region of interest" description="Disordered" evidence="1">
    <location>
        <begin position="47"/>
        <end position="131"/>
    </location>
</feature>
<protein>
    <submittedName>
        <fullName evidence="2">Uncharacterized protein</fullName>
    </submittedName>
</protein>
<name>A0A1W1VQ81_9DEIO</name>
<reference evidence="2 3" key="1">
    <citation type="submission" date="2017-04" db="EMBL/GenBank/DDBJ databases">
        <authorList>
            <person name="Afonso C.L."/>
            <person name="Miller P.J."/>
            <person name="Scott M.A."/>
            <person name="Spackman E."/>
            <person name="Goraichik I."/>
            <person name="Dimitrov K.M."/>
            <person name="Suarez D.L."/>
            <person name="Swayne D.E."/>
        </authorList>
    </citation>
    <scope>NUCLEOTIDE SEQUENCE [LARGE SCALE GENOMIC DNA]</scope>
    <source>
        <strain evidence="2 3">KR-140</strain>
    </source>
</reference>
<organism evidence="2 3">
    <name type="scientific">Deinococcus hopiensis KR-140</name>
    <dbReference type="NCBI Taxonomy" id="695939"/>
    <lineage>
        <taxon>Bacteria</taxon>
        <taxon>Thermotogati</taxon>
        <taxon>Deinococcota</taxon>
        <taxon>Deinococci</taxon>
        <taxon>Deinococcales</taxon>
        <taxon>Deinococcaceae</taxon>
        <taxon>Deinococcus</taxon>
    </lineage>
</organism>
<feature type="compositionally biased region" description="Basic and acidic residues" evidence="1">
    <location>
        <begin position="100"/>
        <end position="115"/>
    </location>
</feature>
<evidence type="ECO:0000313" key="2">
    <source>
        <dbReference type="EMBL" id="SMB95507.1"/>
    </source>
</evidence>
<proteinExistence type="predicted"/>
<gene>
    <name evidence="2" type="ORF">SAMN00790413_02869</name>
</gene>
<keyword evidence="3" id="KW-1185">Reference proteome</keyword>
<evidence type="ECO:0000256" key="1">
    <source>
        <dbReference type="SAM" id="MobiDB-lite"/>
    </source>
</evidence>
<dbReference type="STRING" id="695939.SAMN00790413_02869"/>
<dbReference type="EMBL" id="FWWU01000009">
    <property type="protein sequence ID" value="SMB95507.1"/>
    <property type="molecule type" value="Genomic_DNA"/>
</dbReference>
<feature type="compositionally biased region" description="Basic and acidic residues" evidence="1">
    <location>
        <begin position="47"/>
        <end position="57"/>
    </location>
</feature>
<accession>A0A1W1VQ81</accession>